<gene>
    <name evidence="3" type="ORF">SAMN05421721_11038</name>
</gene>
<dbReference type="RefSeq" id="WP_090485882.1">
    <property type="nucleotide sequence ID" value="NZ_FOUO01000010.1"/>
</dbReference>
<dbReference type="Gene3D" id="3.60.40.10">
    <property type="entry name" value="PPM-type phosphatase domain"/>
    <property type="match status" value="1"/>
</dbReference>
<dbReference type="InterPro" id="IPR052016">
    <property type="entry name" value="Bact_Sigma-Reg"/>
</dbReference>
<dbReference type="STRING" id="195064.SAMN05421721_11038"/>
<evidence type="ECO:0000313" key="3">
    <source>
        <dbReference type="EMBL" id="SFM56594.1"/>
    </source>
</evidence>
<dbReference type="InterPro" id="IPR001932">
    <property type="entry name" value="PPM-type_phosphatase-like_dom"/>
</dbReference>
<reference evidence="3 4" key="1">
    <citation type="submission" date="2016-10" db="EMBL/GenBank/DDBJ databases">
        <authorList>
            <person name="de Groot N.N."/>
        </authorList>
    </citation>
    <scope>NUCLEOTIDE SEQUENCE [LARGE SCALE GENOMIC DNA]</scope>
    <source>
        <strain evidence="3 4">DSM 4180</strain>
    </source>
</reference>
<feature type="domain" description="PPM-type phosphatase" evidence="2">
    <location>
        <begin position="186"/>
        <end position="419"/>
    </location>
</feature>
<evidence type="ECO:0000256" key="1">
    <source>
        <dbReference type="ARBA" id="ARBA00022801"/>
    </source>
</evidence>
<dbReference type="InterPro" id="IPR046342">
    <property type="entry name" value="CBS_dom_sf"/>
</dbReference>
<dbReference type="OrthoDB" id="5496380at2"/>
<accession>A0A1I4RX36</accession>
<dbReference type="Proteomes" id="UP000199556">
    <property type="component" value="Unassembled WGS sequence"/>
</dbReference>
<dbReference type="SUPFAM" id="SSF54631">
    <property type="entry name" value="CBS-domain pair"/>
    <property type="match status" value="1"/>
</dbReference>
<evidence type="ECO:0000313" key="4">
    <source>
        <dbReference type="Proteomes" id="UP000199556"/>
    </source>
</evidence>
<dbReference type="CDD" id="cd04598">
    <property type="entry name" value="CBS_pair_GGDEF_EAL"/>
    <property type="match status" value="1"/>
</dbReference>
<dbReference type="AlphaFoldDB" id="A0A1I4RX36"/>
<protein>
    <submittedName>
        <fullName evidence="3">Stage II sporulation protein E (SpoIIE)</fullName>
    </submittedName>
</protein>
<keyword evidence="4" id="KW-1185">Reference proteome</keyword>
<proteinExistence type="predicted"/>
<organism evidence="3 4">
    <name type="scientific">Ectothiorhodospira mobilis</name>
    <dbReference type="NCBI Taxonomy" id="195064"/>
    <lineage>
        <taxon>Bacteria</taxon>
        <taxon>Pseudomonadati</taxon>
        <taxon>Pseudomonadota</taxon>
        <taxon>Gammaproteobacteria</taxon>
        <taxon>Chromatiales</taxon>
        <taxon>Ectothiorhodospiraceae</taxon>
        <taxon>Ectothiorhodospira</taxon>
    </lineage>
</organism>
<sequence>MSSPPPSDAPAVHGPLVIDRQFAGDLLMAVDPVTPEHTNEQVAEIFARHRWMQNLPVVHGRRPMGLINRNLFHNMMAKPYYPELYNRQSCIAFMDKNPLVAEVSTPIRQLTTMAVRTGEKVFADGFILVDNGVYAGVGQTLDLMEAMTELQERQHRQLLESIHYASLIQTALLKPARQAMAGHLPGRHWVVWRPRDVVGGDFFHFVSLEDGFLAVLMDCTGHGVPGAFMTLIAQAALERALAEHGHDDPAALLAAMNRDIKHTLNQYQTGAAGEIPLEDSDDGLDAVLLRVRPRAGQWAFAGARSPLLRIPPPQAGAAEYLRGDRHGVGYRSTPHDTRWQNHHGPCLPGERFYLVSDGVIDQIGGEKRIAFGKKRLAQCLQETRHLDMEAQEKGFSETFSTYQGPEAARDDITLIGLEPIPPHGPQERLP</sequence>
<dbReference type="SMART" id="SM00331">
    <property type="entry name" value="PP2C_SIG"/>
    <property type="match status" value="1"/>
</dbReference>
<dbReference type="PANTHER" id="PTHR43156:SF9">
    <property type="entry name" value="HAMP DOMAIN-CONTAINING PROTEIN"/>
    <property type="match status" value="1"/>
</dbReference>
<dbReference type="GO" id="GO:0016791">
    <property type="term" value="F:phosphatase activity"/>
    <property type="evidence" value="ECO:0007669"/>
    <property type="project" value="TreeGrafter"/>
</dbReference>
<dbReference type="InterPro" id="IPR036457">
    <property type="entry name" value="PPM-type-like_dom_sf"/>
</dbReference>
<dbReference type="PANTHER" id="PTHR43156">
    <property type="entry name" value="STAGE II SPORULATION PROTEIN E-RELATED"/>
    <property type="match status" value="1"/>
</dbReference>
<keyword evidence="1" id="KW-0378">Hydrolase</keyword>
<dbReference type="Pfam" id="PF07228">
    <property type="entry name" value="SpoIIE"/>
    <property type="match status" value="1"/>
</dbReference>
<name>A0A1I4RX36_ECTMO</name>
<dbReference type="EMBL" id="FOUO01000010">
    <property type="protein sequence ID" value="SFM56594.1"/>
    <property type="molecule type" value="Genomic_DNA"/>
</dbReference>
<evidence type="ECO:0000259" key="2">
    <source>
        <dbReference type="SMART" id="SM00331"/>
    </source>
</evidence>